<accession>D7BU98</accession>
<dbReference type="KEGG" id="sbh:SBI_08529"/>
<evidence type="ECO:0000313" key="1">
    <source>
        <dbReference type="EMBL" id="ADI11647.1"/>
    </source>
</evidence>
<reference evidence="1 2" key="1">
    <citation type="journal article" date="2010" name="J. Bacteriol.">
        <title>Genome sequence of the milbemycin-producing bacterium Streptomyces bingchenggensis.</title>
        <authorList>
            <person name="Wang X.J."/>
            <person name="Yan Y.J."/>
            <person name="Zhang B."/>
            <person name="An J."/>
            <person name="Wang J.J."/>
            <person name="Tian J."/>
            <person name="Jiang L."/>
            <person name="Chen Y.H."/>
            <person name="Huang S.X."/>
            <person name="Yin M."/>
            <person name="Zhang J."/>
            <person name="Gao A.L."/>
            <person name="Liu C.X."/>
            <person name="Zhu Z.X."/>
            <person name="Xiang W.S."/>
        </authorList>
    </citation>
    <scope>NUCLEOTIDE SEQUENCE [LARGE SCALE GENOMIC DNA]</scope>
    <source>
        <strain evidence="1 2">BCW-1</strain>
    </source>
</reference>
<protein>
    <submittedName>
        <fullName evidence="1">Uncharacterized protein</fullName>
    </submittedName>
</protein>
<gene>
    <name evidence="1" type="ordered locus">SBI_08529</name>
</gene>
<dbReference type="AlphaFoldDB" id="D7BU98"/>
<evidence type="ECO:0000313" key="2">
    <source>
        <dbReference type="Proteomes" id="UP000000377"/>
    </source>
</evidence>
<dbReference type="STRING" id="749414.SBI_08529"/>
<keyword evidence="2" id="KW-1185">Reference proteome</keyword>
<dbReference type="HOGENOM" id="CLU_1481175_0_0_11"/>
<dbReference type="PATRIC" id="fig|749414.3.peg.8773"/>
<proteinExistence type="predicted"/>
<organism evidence="1 2">
    <name type="scientific">Streptomyces bingchenggensis (strain BCW-1)</name>
    <dbReference type="NCBI Taxonomy" id="749414"/>
    <lineage>
        <taxon>Bacteria</taxon>
        <taxon>Bacillati</taxon>
        <taxon>Actinomycetota</taxon>
        <taxon>Actinomycetes</taxon>
        <taxon>Kitasatosporales</taxon>
        <taxon>Streptomycetaceae</taxon>
        <taxon>Streptomyces</taxon>
    </lineage>
</organism>
<name>D7BU98_STRBB</name>
<sequence length="182" mass="19833">MPESQNEDGEATVSGVLMHTRQERGQDVRRTHAEASPTQWVQDSGASISAVLLAWEHGKLAELPVGTAWDVVRLEQPAGWEAIRLLQKMGLPLGPVLYAHLAVEIPVPVHAADGWDLHGATVLGAGETLLVPHARIVAPHTQHGRSWIIPPNHQRLLTDPDDLYGAYFAALAKAAEQRGLRR</sequence>
<dbReference type="EMBL" id="CP002047">
    <property type="protein sequence ID" value="ADI11647.1"/>
    <property type="molecule type" value="Genomic_DNA"/>
</dbReference>
<dbReference type="eggNOG" id="ENOG50322Z6">
    <property type="taxonomic scope" value="Bacteria"/>
</dbReference>
<dbReference type="Proteomes" id="UP000000377">
    <property type="component" value="Chromosome"/>
</dbReference>